<dbReference type="InterPro" id="IPR051058">
    <property type="entry name" value="GDSL_Est/Lipase"/>
</dbReference>
<gene>
    <name evidence="2" type="ORF">B296_00044585</name>
</gene>
<evidence type="ECO:0008006" key="4">
    <source>
        <dbReference type="Google" id="ProtNLM"/>
    </source>
</evidence>
<dbReference type="InterPro" id="IPR036514">
    <property type="entry name" value="SGNH_hydro_sf"/>
</dbReference>
<evidence type="ECO:0000313" key="2">
    <source>
        <dbReference type="EMBL" id="RRT33152.1"/>
    </source>
</evidence>
<keyword evidence="1" id="KW-0378">Hydrolase</keyword>
<name>A0A426X0Y4_ENSVE</name>
<dbReference type="PANTHER" id="PTHR45648:SF166">
    <property type="entry name" value="OS02G0617400 PROTEIN"/>
    <property type="match status" value="1"/>
</dbReference>
<accession>A0A426X0Y4</accession>
<proteinExistence type="predicted"/>
<comment type="caution">
    <text evidence="2">The sequence shown here is derived from an EMBL/GenBank/DDBJ whole genome shotgun (WGS) entry which is preliminary data.</text>
</comment>
<evidence type="ECO:0000313" key="3">
    <source>
        <dbReference type="Proteomes" id="UP000287651"/>
    </source>
</evidence>
<protein>
    <recommendedName>
        <fullName evidence="4">GDSL esterase/lipase</fullName>
    </recommendedName>
</protein>
<evidence type="ECO:0000256" key="1">
    <source>
        <dbReference type="ARBA" id="ARBA00022801"/>
    </source>
</evidence>
<dbReference type="PANTHER" id="PTHR45648">
    <property type="entry name" value="GDSL LIPASE/ACYLHYDROLASE FAMILY PROTEIN (AFU_ORTHOLOGUE AFUA_4G14700)"/>
    <property type="match status" value="1"/>
</dbReference>
<dbReference type="GO" id="GO:0016787">
    <property type="term" value="F:hydrolase activity"/>
    <property type="evidence" value="ECO:0007669"/>
    <property type="project" value="UniProtKB-KW"/>
</dbReference>
<reference evidence="2 3" key="1">
    <citation type="journal article" date="2014" name="Agronomy (Basel)">
        <title>A Draft Genome Sequence for Ensete ventricosum, the Drought-Tolerant Tree Against Hunger.</title>
        <authorList>
            <person name="Harrison J."/>
            <person name="Moore K.A."/>
            <person name="Paszkiewicz K."/>
            <person name="Jones T."/>
            <person name="Grant M."/>
            <person name="Ambacheew D."/>
            <person name="Muzemil S."/>
            <person name="Studholme D.J."/>
        </authorList>
    </citation>
    <scope>NUCLEOTIDE SEQUENCE [LARGE SCALE GENOMIC DNA]</scope>
</reference>
<dbReference type="Proteomes" id="UP000287651">
    <property type="component" value="Unassembled WGS sequence"/>
</dbReference>
<sequence>MQRLYDLGSRQVLVTGVGPLGCVPAILATRSRTGACDLEMQRVPDMYNPQLVQLMSELNSHYGADVFVAVNAFKMHMDFISDPAAYGNQREKTQSDCMRSVYRRLNLPTHVTP</sequence>
<dbReference type="AlphaFoldDB" id="A0A426X0Y4"/>
<dbReference type="EMBL" id="AMZH03029782">
    <property type="protein sequence ID" value="RRT33152.1"/>
    <property type="molecule type" value="Genomic_DNA"/>
</dbReference>
<organism evidence="2 3">
    <name type="scientific">Ensete ventricosum</name>
    <name type="common">Abyssinian banana</name>
    <name type="synonym">Musa ensete</name>
    <dbReference type="NCBI Taxonomy" id="4639"/>
    <lineage>
        <taxon>Eukaryota</taxon>
        <taxon>Viridiplantae</taxon>
        <taxon>Streptophyta</taxon>
        <taxon>Embryophyta</taxon>
        <taxon>Tracheophyta</taxon>
        <taxon>Spermatophyta</taxon>
        <taxon>Magnoliopsida</taxon>
        <taxon>Liliopsida</taxon>
        <taxon>Zingiberales</taxon>
        <taxon>Musaceae</taxon>
        <taxon>Ensete</taxon>
    </lineage>
</organism>
<dbReference type="Gene3D" id="3.40.50.1110">
    <property type="entry name" value="SGNH hydrolase"/>
    <property type="match status" value="1"/>
</dbReference>